<dbReference type="EMBL" id="CP071796">
    <property type="protein sequence ID" value="QTD44259.1"/>
    <property type="molecule type" value="Genomic_DNA"/>
</dbReference>
<evidence type="ECO:0000313" key="2">
    <source>
        <dbReference type="Proteomes" id="UP000663903"/>
    </source>
</evidence>
<dbReference type="AlphaFoldDB" id="A0A975CEV5"/>
<evidence type="ECO:0000313" key="1">
    <source>
        <dbReference type="EMBL" id="QTD44259.1"/>
    </source>
</evidence>
<organism evidence="1 2">
    <name type="scientific">Ottowia testudinis</name>
    <dbReference type="NCBI Taxonomy" id="2816950"/>
    <lineage>
        <taxon>Bacteria</taxon>
        <taxon>Pseudomonadati</taxon>
        <taxon>Pseudomonadota</taxon>
        <taxon>Betaproteobacteria</taxon>
        <taxon>Burkholderiales</taxon>
        <taxon>Comamonadaceae</taxon>
        <taxon>Ottowia</taxon>
    </lineage>
</organism>
<accession>A0A975CEV5</accession>
<dbReference type="Proteomes" id="UP000663903">
    <property type="component" value="Chromosome"/>
</dbReference>
<keyword evidence="2" id="KW-1185">Reference proteome</keyword>
<proteinExistence type="predicted"/>
<dbReference type="RefSeq" id="WP_208007826.1">
    <property type="nucleotide sequence ID" value="NZ_CP071796.1"/>
</dbReference>
<reference evidence="1" key="1">
    <citation type="submission" date="2021-03" db="EMBL/GenBank/DDBJ databases">
        <title>Ottowia sp. 27C isolated from the cloaca of a Giant Asian pond turtle (Heosemys grandis).</title>
        <authorList>
            <person name="Spergser J."/>
            <person name="Busse H.-J."/>
        </authorList>
    </citation>
    <scope>NUCLEOTIDE SEQUENCE</scope>
    <source>
        <strain evidence="1">27C</strain>
    </source>
</reference>
<sequence length="131" mass="14044">MNFTTRPWLAATVFGTALLNAACSSGPLAQGDGPARHFQYLSPDNQVVAEYSTSDAATCQQHLSNMNRINRHGSEATRCGTASAAARLPVTAQARDARANIDYAFRFNSMDQCKRLMGAIAESATVTRGCQ</sequence>
<protein>
    <submittedName>
        <fullName evidence="1">Uncharacterized protein</fullName>
    </submittedName>
</protein>
<gene>
    <name evidence="1" type="ORF">J1M35_14180</name>
</gene>
<name>A0A975CEV5_9BURK</name>
<dbReference type="KEGG" id="otd:J1M35_14180"/>